<name>X1A9Q8_9ZZZZ</name>
<dbReference type="EMBL" id="BART01016236">
    <property type="protein sequence ID" value="GAG79160.1"/>
    <property type="molecule type" value="Genomic_DNA"/>
</dbReference>
<organism evidence="1">
    <name type="scientific">marine sediment metagenome</name>
    <dbReference type="NCBI Taxonomy" id="412755"/>
    <lineage>
        <taxon>unclassified sequences</taxon>
        <taxon>metagenomes</taxon>
        <taxon>ecological metagenomes</taxon>
    </lineage>
</organism>
<feature type="non-terminal residue" evidence="1">
    <location>
        <position position="1"/>
    </location>
</feature>
<proteinExistence type="predicted"/>
<dbReference type="AlphaFoldDB" id="X1A9Q8"/>
<accession>X1A9Q8</accession>
<protein>
    <submittedName>
        <fullName evidence="1">Uncharacterized protein</fullName>
    </submittedName>
</protein>
<sequence length="56" mass="5893">GVGAPVGYADWGQMVSLPGIGSLVAPVMPVSTGMPYFIREYSLFYSSCPGILLAIR</sequence>
<reference evidence="1" key="1">
    <citation type="journal article" date="2014" name="Front. Microbiol.">
        <title>High frequency of phylogenetically diverse reductive dehalogenase-homologous genes in deep subseafloor sedimentary metagenomes.</title>
        <authorList>
            <person name="Kawai M."/>
            <person name="Futagami T."/>
            <person name="Toyoda A."/>
            <person name="Takaki Y."/>
            <person name="Nishi S."/>
            <person name="Hori S."/>
            <person name="Arai W."/>
            <person name="Tsubouchi T."/>
            <person name="Morono Y."/>
            <person name="Uchiyama I."/>
            <person name="Ito T."/>
            <person name="Fujiyama A."/>
            <person name="Inagaki F."/>
            <person name="Takami H."/>
        </authorList>
    </citation>
    <scope>NUCLEOTIDE SEQUENCE</scope>
    <source>
        <strain evidence="1">Expedition CK06-06</strain>
    </source>
</reference>
<comment type="caution">
    <text evidence="1">The sequence shown here is derived from an EMBL/GenBank/DDBJ whole genome shotgun (WGS) entry which is preliminary data.</text>
</comment>
<evidence type="ECO:0000313" key="1">
    <source>
        <dbReference type="EMBL" id="GAG79160.1"/>
    </source>
</evidence>
<gene>
    <name evidence="1" type="ORF">S01H4_31280</name>
</gene>